<dbReference type="EMBL" id="CADIKK010000023">
    <property type="protein sequence ID" value="CAB3797998.1"/>
    <property type="molecule type" value="Genomic_DNA"/>
</dbReference>
<reference evidence="1 2" key="1">
    <citation type="submission" date="2020-04" db="EMBL/GenBank/DDBJ databases">
        <authorList>
            <person name="De Canck E."/>
        </authorList>
    </citation>
    <scope>NUCLEOTIDE SEQUENCE [LARGE SCALE GENOMIC DNA]</scope>
    <source>
        <strain evidence="1 2">LMG 28614</strain>
    </source>
</reference>
<dbReference type="RefSeq" id="WP_175151779.1">
    <property type="nucleotide sequence ID" value="NZ_CADIKK010000023.1"/>
</dbReference>
<accession>A0A6S7BET0</accession>
<evidence type="ECO:0008006" key="3">
    <source>
        <dbReference type="Google" id="ProtNLM"/>
    </source>
</evidence>
<organism evidence="1 2">
    <name type="scientific">Paraburkholderia ultramafica</name>
    <dbReference type="NCBI Taxonomy" id="1544867"/>
    <lineage>
        <taxon>Bacteria</taxon>
        <taxon>Pseudomonadati</taxon>
        <taxon>Pseudomonadota</taxon>
        <taxon>Betaproteobacteria</taxon>
        <taxon>Burkholderiales</taxon>
        <taxon>Burkholderiaceae</taxon>
        <taxon>Paraburkholderia</taxon>
    </lineage>
</organism>
<dbReference type="Proteomes" id="UP000494365">
    <property type="component" value="Unassembled WGS sequence"/>
</dbReference>
<protein>
    <recommendedName>
        <fullName evidence="3">DUF2934 domain-containing protein</fullName>
    </recommendedName>
</protein>
<sequence>MSELTLAESICERAHQLWQLDGSLEGCADEYWRLARVLVEEEFGRPVVARSSDSEPVAPR</sequence>
<dbReference type="AlphaFoldDB" id="A0A6S7BET0"/>
<dbReference type="InterPro" id="IPR021327">
    <property type="entry name" value="DUF2934"/>
</dbReference>
<gene>
    <name evidence="1" type="ORF">LMG28614_04693</name>
</gene>
<evidence type="ECO:0000313" key="1">
    <source>
        <dbReference type="EMBL" id="CAB3797998.1"/>
    </source>
</evidence>
<proteinExistence type="predicted"/>
<name>A0A6S7BET0_9BURK</name>
<evidence type="ECO:0000313" key="2">
    <source>
        <dbReference type="Proteomes" id="UP000494365"/>
    </source>
</evidence>
<keyword evidence="2" id="KW-1185">Reference proteome</keyword>
<dbReference type="Pfam" id="PF11154">
    <property type="entry name" value="DUF2934"/>
    <property type="match status" value="1"/>
</dbReference>